<dbReference type="InterPro" id="IPR001647">
    <property type="entry name" value="HTH_TetR"/>
</dbReference>
<evidence type="ECO:0000259" key="5">
    <source>
        <dbReference type="PROSITE" id="PS50977"/>
    </source>
</evidence>
<keyword evidence="3" id="KW-0804">Transcription</keyword>
<dbReference type="GO" id="GO:0003677">
    <property type="term" value="F:DNA binding"/>
    <property type="evidence" value="ECO:0007669"/>
    <property type="project" value="UniProtKB-UniRule"/>
</dbReference>
<dbReference type="Proteomes" id="UP000183530">
    <property type="component" value="Chromosome"/>
</dbReference>
<sequence>MARTASFDHHDVARAARAVFWSQGYEGAAIPDLEAATGLSRSSIYNSFGSKLGLFEAAVESYLNEVVRPRIQPLTGDVVEPGALEAYLRDLRRTFAELTLGTASHGCLLVNTAGSPIAKDAHVAQVIADYRSELGSAFSRGVAAHYPGLSPADVSLKSESITALVISAFALVRVSKDLAVQNLETALRVIETNPSS</sequence>
<dbReference type="PROSITE" id="PS50977">
    <property type="entry name" value="HTH_TETR_2"/>
    <property type="match status" value="1"/>
</dbReference>
<organism evidence="6 7">
    <name type="scientific">Neomicrococcus aestuarii</name>
    <dbReference type="NCBI Taxonomy" id="556325"/>
    <lineage>
        <taxon>Bacteria</taxon>
        <taxon>Bacillati</taxon>
        <taxon>Actinomycetota</taxon>
        <taxon>Actinomycetes</taxon>
        <taxon>Micrococcales</taxon>
        <taxon>Micrococcaceae</taxon>
        <taxon>Neomicrococcus</taxon>
    </lineage>
</organism>
<dbReference type="InterPro" id="IPR009057">
    <property type="entry name" value="Homeodomain-like_sf"/>
</dbReference>
<dbReference type="SUPFAM" id="SSF46689">
    <property type="entry name" value="Homeodomain-like"/>
    <property type="match status" value="1"/>
</dbReference>
<dbReference type="RefSeq" id="WP_071894705.1">
    <property type="nucleotide sequence ID" value="NZ_CP018135.1"/>
</dbReference>
<dbReference type="KEGG" id="nae:BHE16_09815"/>
<dbReference type="STRING" id="556325.BHE16_09815"/>
<evidence type="ECO:0000256" key="2">
    <source>
        <dbReference type="ARBA" id="ARBA00023125"/>
    </source>
</evidence>
<gene>
    <name evidence="6" type="ORF">BHE16_09815</name>
</gene>
<evidence type="ECO:0000313" key="6">
    <source>
        <dbReference type="EMBL" id="APF41237.1"/>
    </source>
</evidence>
<keyword evidence="7" id="KW-1185">Reference proteome</keyword>
<evidence type="ECO:0000256" key="1">
    <source>
        <dbReference type="ARBA" id="ARBA00023015"/>
    </source>
</evidence>
<dbReference type="PANTHER" id="PTHR47506:SF1">
    <property type="entry name" value="HTH-TYPE TRANSCRIPTIONAL REGULATOR YJDC"/>
    <property type="match status" value="1"/>
</dbReference>
<feature type="DNA-binding region" description="H-T-H motif" evidence="4">
    <location>
        <begin position="29"/>
        <end position="48"/>
    </location>
</feature>
<keyword evidence="2 4" id="KW-0238">DNA-binding</keyword>
<dbReference type="EMBL" id="CP018135">
    <property type="protein sequence ID" value="APF41237.1"/>
    <property type="molecule type" value="Genomic_DNA"/>
</dbReference>
<protein>
    <submittedName>
        <fullName evidence="6">TetR family transcriptional regulator</fullName>
    </submittedName>
</protein>
<evidence type="ECO:0000256" key="4">
    <source>
        <dbReference type="PROSITE-ProRule" id="PRU00335"/>
    </source>
</evidence>
<dbReference type="Gene3D" id="1.10.357.10">
    <property type="entry name" value="Tetracycline Repressor, domain 2"/>
    <property type="match status" value="1"/>
</dbReference>
<evidence type="ECO:0000313" key="7">
    <source>
        <dbReference type="Proteomes" id="UP000183530"/>
    </source>
</evidence>
<dbReference type="PANTHER" id="PTHR47506">
    <property type="entry name" value="TRANSCRIPTIONAL REGULATORY PROTEIN"/>
    <property type="match status" value="1"/>
</dbReference>
<feature type="domain" description="HTH tetR-type" evidence="5">
    <location>
        <begin position="6"/>
        <end position="66"/>
    </location>
</feature>
<reference evidence="6 7" key="1">
    <citation type="submission" date="2016-11" db="EMBL/GenBank/DDBJ databases">
        <title>Genome sequencing of Zhihengliuella aestuarii B18 antagonistic to Plasmodiophora brassicae.</title>
        <authorList>
            <person name="Luo Y."/>
        </authorList>
    </citation>
    <scope>NUCLEOTIDE SEQUENCE [LARGE SCALE GENOMIC DNA]</scope>
    <source>
        <strain evidence="6 7">B18</strain>
    </source>
</reference>
<dbReference type="Pfam" id="PF00440">
    <property type="entry name" value="TetR_N"/>
    <property type="match status" value="1"/>
</dbReference>
<name>A0A1L2ZQ04_9MICC</name>
<dbReference type="OrthoDB" id="9805134at2"/>
<accession>A0A1L2ZQ04</accession>
<evidence type="ECO:0000256" key="3">
    <source>
        <dbReference type="ARBA" id="ARBA00023163"/>
    </source>
</evidence>
<keyword evidence="1" id="KW-0805">Transcription regulation</keyword>
<dbReference type="AlphaFoldDB" id="A0A1L2ZQ04"/>
<proteinExistence type="predicted"/>